<dbReference type="GO" id="GO:0046872">
    <property type="term" value="F:metal ion binding"/>
    <property type="evidence" value="ECO:0007669"/>
    <property type="project" value="UniProtKB-KW"/>
</dbReference>
<proteinExistence type="inferred from homology"/>
<dbReference type="RefSeq" id="WP_155094080.1">
    <property type="nucleotide sequence ID" value="NZ_WMIE01000001.1"/>
</dbReference>
<keyword evidence="16" id="KW-1185">Reference proteome</keyword>
<evidence type="ECO:0000256" key="5">
    <source>
        <dbReference type="ARBA" id="ARBA00022617"/>
    </source>
</evidence>
<feature type="domain" description="Cytochrome b561 bacterial/Ni-hydrogenase" evidence="14">
    <location>
        <begin position="17"/>
        <end position="185"/>
    </location>
</feature>
<keyword evidence="9 13" id="KW-1133">Transmembrane helix</keyword>
<organism evidence="15 16">
    <name type="scientific">Paracoccus aestuariivivens</name>
    <dbReference type="NCBI Taxonomy" id="1820333"/>
    <lineage>
        <taxon>Bacteria</taxon>
        <taxon>Pseudomonadati</taxon>
        <taxon>Pseudomonadota</taxon>
        <taxon>Alphaproteobacteria</taxon>
        <taxon>Rhodobacterales</taxon>
        <taxon>Paracoccaceae</taxon>
        <taxon>Paracoccus</taxon>
    </lineage>
</organism>
<evidence type="ECO:0000256" key="9">
    <source>
        <dbReference type="ARBA" id="ARBA00022989"/>
    </source>
</evidence>
<dbReference type="InterPro" id="IPR011577">
    <property type="entry name" value="Cyt_b561_bac/Ni-Hgenase"/>
</dbReference>
<evidence type="ECO:0000256" key="1">
    <source>
        <dbReference type="ARBA" id="ARBA00001970"/>
    </source>
</evidence>
<evidence type="ECO:0000256" key="2">
    <source>
        <dbReference type="ARBA" id="ARBA00004651"/>
    </source>
</evidence>
<evidence type="ECO:0000256" key="10">
    <source>
        <dbReference type="ARBA" id="ARBA00023004"/>
    </source>
</evidence>
<dbReference type="PANTHER" id="PTHR30529">
    <property type="entry name" value="CYTOCHROME B561"/>
    <property type="match status" value="1"/>
</dbReference>
<dbReference type="PANTHER" id="PTHR30529:SF1">
    <property type="entry name" value="CYTOCHROME B561 HOMOLOG 2"/>
    <property type="match status" value="1"/>
</dbReference>
<keyword evidence="10" id="KW-0408">Iron</keyword>
<keyword evidence="3" id="KW-0813">Transport</keyword>
<dbReference type="InterPro" id="IPR016174">
    <property type="entry name" value="Di-haem_cyt_TM"/>
</dbReference>
<keyword evidence="4" id="KW-1003">Cell membrane</keyword>
<keyword evidence="6 13" id="KW-0812">Transmembrane</keyword>
<sequence length="190" mass="21056">MSSPAVPPLPLRDTPDRYGRVTRFLHWGMAALLLWQFIGMVLREILGRTPLVSFFTGSHQMVGTVLFLLTVMRLIWAFANRGNRPAHGEGVLGLGARMGHLALYVVMFTVPAAAILRSYGSERAFSPFGFEIFAARETPITWMVAVGDALHGELGWLMLALIAGHIVMVGLHKAMWRDGTLERMAGRRRG</sequence>
<evidence type="ECO:0000256" key="13">
    <source>
        <dbReference type="SAM" id="Phobius"/>
    </source>
</evidence>
<evidence type="ECO:0000256" key="8">
    <source>
        <dbReference type="ARBA" id="ARBA00022982"/>
    </source>
</evidence>
<evidence type="ECO:0000256" key="12">
    <source>
        <dbReference type="ARBA" id="ARBA00037975"/>
    </source>
</evidence>
<comment type="caution">
    <text evidence="15">The sequence shown here is derived from an EMBL/GenBank/DDBJ whole genome shotgun (WGS) entry which is preliminary data.</text>
</comment>
<evidence type="ECO:0000313" key="15">
    <source>
        <dbReference type="EMBL" id="MTH76731.1"/>
    </source>
</evidence>
<dbReference type="GO" id="GO:0022904">
    <property type="term" value="P:respiratory electron transport chain"/>
    <property type="evidence" value="ECO:0007669"/>
    <property type="project" value="InterPro"/>
</dbReference>
<evidence type="ECO:0000256" key="3">
    <source>
        <dbReference type="ARBA" id="ARBA00022448"/>
    </source>
</evidence>
<feature type="transmembrane region" description="Helical" evidence="13">
    <location>
        <begin position="24"/>
        <end position="42"/>
    </location>
</feature>
<reference evidence="15 16" key="1">
    <citation type="submission" date="2019-11" db="EMBL/GenBank/DDBJ databases">
        <authorList>
            <person name="Dong K."/>
        </authorList>
    </citation>
    <scope>NUCLEOTIDE SEQUENCE [LARGE SCALE GENOMIC DNA]</scope>
    <source>
        <strain evidence="15 16">NBRC 111993</strain>
    </source>
</reference>
<dbReference type="EMBL" id="WMIE01000001">
    <property type="protein sequence ID" value="MTH76731.1"/>
    <property type="molecule type" value="Genomic_DNA"/>
</dbReference>
<name>A0A6L6J9R7_9RHOB</name>
<dbReference type="GO" id="GO:0005886">
    <property type="term" value="C:plasma membrane"/>
    <property type="evidence" value="ECO:0007669"/>
    <property type="project" value="UniProtKB-SubCell"/>
</dbReference>
<evidence type="ECO:0000313" key="16">
    <source>
        <dbReference type="Proteomes" id="UP000478183"/>
    </source>
</evidence>
<evidence type="ECO:0000256" key="4">
    <source>
        <dbReference type="ARBA" id="ARBA00022475"/>
    </source>
</evidence>
<feature type="transmembrane region" description="Helical" evidence="13">
    <location>
        <begin position="101"/>
        <end position="120"/>
    </location>
</feature>
<comment type="similarity">
    <text evidence="12">Belongs to the cytochrome b561 family.</text>
</comment>
<keyword evidence="5" id="KW-0349">Heme</keyword>
<dbReference type="OrthoDB" id="7280471at2"/>
<dbReference type="GO" id="GO:0009055">
    <property type="term" value="F:electron transfer activity"/>
    <property type="evidence" value="ECO:0007669"/>
    <property type="project" value="InterPro"/>
</dbReference>
<dbReference type="InterPro" id="IPR052168">
    <property type="entry name" value="Cytochrome_b561_oxidase"/>
</dbReference>
<accession>A0A6L6J9R7</accession>
<evidence type="ECO:0000256" key="7">
    <source>
        <dbReference type="ARBA" id="ARBA00022723"/>
    </source>
</evidence>
<dbReference type="AlphaFoldDB" id="A0A6L6J9R7"/>
<dbReference type="Pfam" id="PF01292">
    <property type="entry name" value="Ni_hydr_CYTB"/>
    <property type="match status" value="1"/>
</dbReference>
<feature type="transmembrane region" description="Helical" evidence="13">
    <location>
        <begin position="154"/>
        <end position="174"/>
    </location>
</feature>
<evidence type="ECO:0000259" key="14">
    <source>
        <dbReference type="Pfam" id="PF01292"/>
    </source>
</evidence>
<keyword evidence="7" id="KW-0479">Metal-binding</keyword>
<evidence type="ECO:0000256" key="11">
    <source>
        <dbReference type="ARBA" id="ARBA00023136"/>
    </source>
</evidence>
<comment type="cofactor">
    <cofactor evidence="1">
        <name>heme b</name>
        <dbReference type="ChEBI" id="CHEBI:60344"/>
    </cofactor>
</comment>
<evidence type="ECO:0000256" key="6">
    <source>
        <dbReference type="ARBA" id="ARBA00022692"/>
    </source>
</evidence>
<feature type="transmembrane region" description="Helical" evidence="13">
    <location>
        <begin position="62"/>
        <end position="80"/>
    </location>
</feature>
<protein>
    <submittedName>
        <fullName evidence="15">Cytochrome b</fullName>
    </submittedName>
</protein>
<gene>
    <name evidence="15" type="ORF">GL286_03205</name>
</gene>
<dbReference type="Proteomes" id="UP000478183">
    <property type="component" value="Unassembled WGS sequence"/>
</dbReference>
<keyword evidence="11 13" id="KW-0472">Membrane</keyword>
<comment type="subcellular location">
    <subcellularLocation>
        <location evidence="2">Cell membrane</location>
        <topology evidence="2">Multi-pass membrane protein</topology>
    </subcellularLocation>
</comment>
<dbReference type="GO" id="GO:0020037">
    <property type="term" value="F:heme binding"/>
    <property type="evidence" value="ECO:0007669"/>
    <property type="project" value="TreeGrafter"/>
</dbReference>
<keyword evidence="8" id="KW-0249">Electron transport</keyword>
<dbReference type="SUPFAM" id="SSF81342">
    <property type="entry name" value="Transmembrane di-heme cytochromes"/>
    <property type="match status" value="1"/>
</dbReference>